<dbReference type="InterPro" id="IPR035952">
    <property type="entry name" value="Rhomboid-like_sf"/>
</dbReference>
<sequence>MGTLPFLSHEAARKQQQQQPSSPTQRRMFDVLSKHFTLKLEDVPRHRWWTLLTPAFSHIQPYHLAANLVAFGTFSTMLLRYGIAPARYAALVLGAAVTGNLAFLFQAARSQRRQRFPNSLATQLRALGLSGVVMGLGAAVSLATPKAKVLLFGAIPTPIWLLMGVYTLYDSARLDDQASTVGHAAHLGGAAFGAAYYLLALRGPAALPFAWLARL</sequence>
<evidence type="ECO:0000313" key="10">
    <source>
        <dbReference type="EMBL" id="OAP64562.1"/>
    </source>
</evidence>
<evidence type="ECO:0000256" key="6">
    <source>
        <dbReference type="ARBA" id="ARBA00023136"/>
    </source>
</evidence>
<dbReference type="GO" id="GO:0004252">
    <property type="term" value="F:serine-type endopeptidase activity"/>
    <property type="evidence" value="ECO:0007669"/>
    <property type="project" value="InterPro"/>
</dbReference>
<organism evidence="10 11">
    <name type="scientific">Fonsecaea erecta</name>
    <dbReference type="NCBI Taxonomy" id="1367422"/>
    <lineage>
        <taxon>Eukaryota</taxon>
        <taxon>Fungi</taxon>
        <taxon>Dikarya</taxon>
        <taxon>Ascomycota</taxon>
        <taxon>Pezizomycotina</taxon>
        <taxon>Eurotiomycetes</taxon>
        <taxon>Chaetothyriomycetidae</taxon>
        <taxon>Chaetothyriales</taxon>
        <taxon>Herpotrichiellaceae</taxon>
        <taxon>Fonsecaea</taxon>
    </lineage>
</organism>
<gene>
    <name evidence="10" type="ORF">AYL99_00534</name>
</gene>
<dbReference type="OrthoDB" id="418595at2759"/>
<evidence type="ECO:0000313" key="11">
    <source>
        <dbReference type="Proteomes" id="UP000078343"/>
    </source>
</evidence>
<evidence type="ECO:0000256" key="3">
    <source>
        <dbReference type="ARBA" id="ARBA00022692"/>
    </source>
</evidence>
<dbReference type="Pfam" id="PF01694">
    <property type="entry name" value="Rhomboid"/>
    <property type="match status" value="1"/>
</dbReference>
<dbReference type="PANTHER" id="PTHR43731">
    <property type="entry name" value="RHOMBOID PROTEASE"/>
    <property type="match status" value="1"/>
</dbReference>
<dbReference type="Gene3D" id="1.20.1540.10">
    <property type="entry name" value="Rhomboid-like"/>
    <property type="match status" value="1"/>
</dbReference>
<dbReference type="GO" id="GO:0016020">
    <property type="term" value="C:membrane"/>
    <property type="evidence" value="ECO:0007669"/>
    <property type="project" value="UniProtKB-SubCell"/>
</dbReference>
<reference evidence="10 11" key="1">
    <citation type="submission" date="2016-04" db="EMBL/GenBank/DDBJ databases">
        <title>Draft genome of Fonsecaea erecta CBS 125763.</title>
        <authorList>
            <person name="Weiss V.A."/>
            <person name="Vicente V.A."/>
            <person name="Raittz R.T."/>
            <person name="Moreno L.F."/>
            <person name="De Souza E.M."/>
            <person name="Pedrosa F.O."/>
            <person name="Steffens M.B."/>
            <person name="Faoro H."/>
            <person name="Tadra-Sfeir M.Z."/>
            <person name="Najafzadeh M.J."/>
            <person name="Felipe M.S."/>
            <person name="Teixeira M."/>
            <person name="Sun J."/>
            <person name="Xi L."/>
            <person name="Gomes R."/>
            <person name="De Azevedo C.M."/>
            <person name="Salgado C.G."/>
            <person name="Da Silva M.B."/>
            <person name="Nascimento M.F."/>
            <person name="Queiroz-Telles F."/>
            <person name="Attili D.S."/>
            <person name="Gorbushina A."/>
        </authorList>
    </citation>
    <scope>NUCLEOTIDE SEQUENCE [LARGE SCALE GENOMIC DNA]</scope>
    <source>
        <strain evidence="10 11">CBS 125763</strain>
    </source>
</reference>
<dbReference type="SUPFAM" id="SSF144091">
    <property type="entry name" value="Rhomboid-like"/>
    <property type="match status" value="1"/>
</dbReference>
<protein>
    <recommendedName>
        <fullName evidence="9">Peptidase S54 rhomboid domain-containing protein</fullName>
    </recommendedName>
</protein>
<feature type="domain" description="Peptidase S54 rhomboid" evidence="9">
    <location>
        <begin position="46"/>
        <end position="201"/>
    </location>
</feature>
<dbReference type="GO" id="GO:0006465">
    <property type="term" value="P:signal peptide processing"/>
    <property type="evidence" value="ECO:0007669"/>
    <property type="project" value="TreeGrafter"/>
</dbReference>
<keyword evidence="11" id="KW-1185">Reference proteome</keyword>
<dbReference type="AlphaFoldDB" id="A0A178ZXZ0"/>
<feature type="compositionally biased region" description="Low complexity" evidence="7">
    <location>
        <begin position="15"/>
        <end position="25"/>
    </location>
</feature>
<feature type="transmembrane region" description="Helical" evidence="8">
    <location>
        <begin position="126"/>
        <end position="143"/>
    </location>
</feature>
<name>A0A178ZXZ0_9EURO</name>
<keyword evidence="6 8" id="KW-0472">Membrane</keyword>
<keyword evidence="5 8" id="KW-1133">Transmembrane helix</keyword>
<dbReference type="STRING" id="1367422.A0A178ZXZ0"/>
<evidence type="ECO:0000256" key="5">
    <source>
        <dbReference type="ARBA" id="ARBA00022989"/>
    </source>
</evidence>
<comment type="caution">
    <text evidence="10">The sequence shown here is derived from an EMBL/GenBank/DDBJ whole genome shotgun (WGS) entry which is preliminary data.</text>
</comment>
<keyword evidence="3 8" id="KW-0812">Transmembrane</keyword>
<dbReference type="InterPro" id="IPR022764">
    <property type="entry name" value="Peptidase_S54_rhomboid_dom"/>
</dbReference>
<feature type="region of interest" description="Disordered" evidence="7">
    <location>
        <begin position="1"/>
        <end position="25"/>
    </location>
</feature>
<proteinExistence type="inferred from homology"/>
<evidence type="ECO:0000256" key="7">
    <source>
        <dbReference type="SAM" id="MobiDB-lite"/>
    </source>
</evidence>
<comment type="similarity">
    <text evidence="2">Belongs to the peptidase S54 family.</text>
</comment>
<comment type="subcellular location">
    <subcellularLocation>
        <location evidence="1">Membrane</location>
        <topology evidence="1">Multi-pass membrane protein</topology>
    </subcellularLocation>
</comment>
<keyword evidence="4" id="KW-0378">Hydrolase</keyword>
<dbReference type="EMBL" id="LVYI01000001">
    <property type="protein sequence ID" value="OAP64562.1"/>
    <property type="molecule type" value="Genomic_DNA"/>
</dbReference>
<dbReference type="RefSeq" id="XP_018697929.1">
    <property type="nucleotide sequence ID" value="XM_018832050.1"/>
</dbReference>
<evidence type="ECO:0000256" key="4">
    <source>
        <dbReference type="ARBA" id="ARBA00022801"/>
    </source>
</evidence>
<dbReference type="Proteomes" id="UP000078343">
    <property type="component" value="Unassembled WGS sequence"/>
</dbReference>
<dbReference type="GeneID" id="30004704"/>
<accession>A0A178ZXZ0</accession>
<evidence type="ECO:0000256" key="2">
    <source>
        <dbReference type="ARBA" id="ARBA00009045"/>
    </source>
</evidence>
<evidence type="ECO:0000256" key="1">
    <source>
        <dbReference type="ARBA" id="ARBA00004141"/>
    </source>
</evidence>
<dbReference type="InterPro" id="IPR050925">
    <property type="entry name" value="Rhomboid_protease_S54"/>
</dbReference>
<feature type="transmembrane region" description="Helical" evidence="8">
    <location>
        <begin position="88"/>
        <end position="105"/>
    </location>
</feature>
<feature type="transmembrane region" description="Helical" evidence="8">
    <location>
        <begin position="149"/>
        <end position="169"/>
    </location>
</feature>
<feature type="transmembrane region" description="Helical" evidence="8">
    <location>
        <begin position="181"/>
        <end position="199"/>
    </location>
</feature>
<evidence type="ECO:0000259" key="9">
    <source>
        <dbReference type="Pfam" id="PF01694"/>
    </source>
</evidence>
<dbReference type="PANTHER" id="PTHR43731:SF14">
    <property type="entry name" value="PRESENILIN-ASSOCIATED RHOMBOID-LIKE PROTEIN, MITOCHONDRIAL"/>
    <property type="match status" value="1"/>
</dbReference>
<evidence type="ECO:0000256" key="8">
    <source>
        <dbReference type="SAM" id="Phobius"/>
    </source>
</evidence>